<evidence type="ECO:0000259" key="1">
    <source>
        <dbReference type="PROSITE" id="PS50853"/>
    </source>
</evidence>
<proteinExistence type="predicted"/>
<dbReference type="PROSITE" id="PS50853">
    <property type="entry name" value="FN3"/>
    <property type="match status" value="1"/>
</dbReference>
<dbReference type="SUPFAM" id="SSF49265">
    <property type="entry name" value="Fibronectin type III"/>
    <property type="match status" value="1"/>
</dbReference>
<dbReference type="CDD" id="cd00063">
    <property type="entry name" value="FN3"/>
    <property type="match status" value="1"/>
</dbReference>
<dbReference type="EMBL" id="JAGEUA010000005">
    <property type="protein sequence ID" value="KAL0978933.1"/>
    <property type="molecule type" value="Genomic_DNA"/>
</dbReference>
<feature type="domain" description="Fibronectin type-III" evidence="1">
    <location>
        <begin position="157"/>
        <end position="252"/>
    </location>
</feature>
<dbReference type="InterPro" id="IPR003961">
    <property type="entry name" value="FN3_dom"/>
</dbReference>
<organism evidence="2 3">
    <name type="scientific">Umbra pygmaea</name>
    <name type="common">Eastern mudminnow</name>
    <dbReference type="NCBI Taxonomy" id="75934"/>
    <lineage>
        <taxon>Eukaryota</taxon>
        <taxon>Metazoa</taxon>
        <taxon>Chordata</taxon>
        <taxon>Craniata</taxon>
        <taxon>Vertebrata</taxon>
        <taxon>Euteleostomi</taxon>
        <taxon>Actinopterygii</taxon>
        <taxon>Neopterygii</taxon>
        <taxon>Teleostei</taxon>
        <taxon>Protacanthopterygii</taxon>
        <taxon>Esociformes</taxon>
        <taxon>Umbridae</taxon>
        <taxon>Umbra</taxon>
    </lineage>
</organism>
<dbReference type="InterPro" id="IPR036116">
    <property type="entry name" value="FN3_sf"/>
</dbReference>
<evidence type="ECO:0000313" key="3">
    <source>
        <dbReference type="Proteomes" id="UP001557470"/>
    </source>
</evidence>
<gene>
    <name evidence="2" type="ORF">UPYG_G00178050</name>
</gene>
<name>A0ABD0XF98_UMBPY</name>
<protein>
    <recommendedName>
        <fullName evidence="1">Fibronectin type-III domain-containing protein</fullName>
    </recommendedName>
</protein>
<accession>A0ABD0XF98</accession>
<reference evidence="2 3" key="1">
    <citation type="submission" date="2024-06" db="EMBL/GenBank/DDBJ databases">
        <authorList>
            <person name="Pan Q."/>
            <person name="Wen M."/>
            <person name="Jouanno E."/>
            <person name="Zahm M."/>
            <person name="Klopp C."/>
            <person name="Cabau C."/>
            <person name="Louis A."/>
            <person name="Berthelot C."/>
            <person name="Parey E."/>
            <person name="Roest Crollius H."/>
            <person name="Montfort J."/>
            <person name="Robinson-Rechavi M."/>
            <person name="Bouchez O."/>
            <person name="Lampietro C."/>
            <person name="Lopez Roques C."/>
            <person name="Donnadieu C."/>
            <person name="Postlethwait J."/>
            <person name="Bobe J."/>
            <person name="Verreycken H."/>
            <person name="Guiguen Y."/>
        </authorList>
    </citation>
    <scope>NUCLEOTIDE SEQUENCE [LARGE SCALE GENOMIC DNA]</scope>
    <source>
        <strain evidence="2">Up_M1</strain>
        <tissue evidence="2">Testis</tissue>
    </source>
</reference>
<comment type="caution">
    <text evidence="2">The sequence shown here is derived from an EMBL/GenBank/DDBJ whole genome shotgun (WGS) entry which is preliminary data.</text>
</comment>
<evidence type="ECO:0000313" key="2">
    <source>
        <dbReference type="EMBL" id="KAL0978933.1"/>
    </source>
</evidence>
<dbReference type="Proteomes" id="UP001557470">
    <property type="component" value="Unassembled WGS sequence"/>
</dbReference>
<dbReference type="AlphaFoldDB" id="A0ABD0XF98"/>
<dbReference type="SMART" id="SM00060">
    <property type="entry name" value="FN3"/>
    <property type="match status" value="1"/>
</dbReference>
<dbReference type="Gene3D" id="2.60.40.10">
    <property type="entry name" value="Immunoglobulins"/>
    <property type="match status" value="1"/>
</dbReference>
<sequence>MCFSLLHREYQSWIVTCLFIFSYAMMNYHSEEHQECHQVHELVKLQDLKHCTNDERTCVTDESHCGPRSHISHDLVNISCYFQPHERTIQCIWSPECNIKTKSMYSLIFSKTTAVYSCKAIFNPMAKLNVTIRIENQMNGIEFWSDPHEVILHEAIKPPPPNIISVIGTDNSLKVMWKKNDLYNSCRLRYRRFTTGKWIQIPFSVPEDRNETVSHTIEGLKHYSRYSIAISCIYITHWSDWSIEINGTTSESGK</sequence>
<keyword evidence="3" id="KW-1185">Reference proteome</keyword>
<dbReference type="InterPro" id="IPR013783">
    <property type="entry name" value="Ig-like_fold"/>
</dbReference>